<dbReference type="AlphaFoldDB" id="A0A382RUF3"/>
<gene>
    <name evidence="1" type="ORF">METZ01_LOCUS354158</name>
</gene>
<evidence type="ECO:0000313" key="1">
    <source>
        <dbReference type="EMBL" id="SVD01304.1"/>
    </source>
</evidence>
<name>A0A382RUF3_9ZZZZ</name>
<organism evidence="1">
    <name type="scientific">marine metagenome</name>
    <dbReference type="NCBI Taxonomy" id="408172"/>
    <lineage>
        <taxon>unclassified sequences</taxon>
        <taxon>metagenomes</taxon>
        <taxon>ecological metagenomes</taxon>
    </lineage>
</organism>
<protein>
    <submittedName>
        <fullName evidence="1">Uncharacterized protein</fullName>
    </submittedName>
</protein>
<proteinExistence type="predicted"/>
<accession>A0A382RUF3</accession>
<dbReference type="EMBL" id="UINC01124272">
    <property type="protein sequence ID" value="SVD01304.1"/>
    <property type="molecule type" value="Genomic_DNA"/>
</dbReference>
<reference evidence="1" key="1">
    <citation type="submission" date="2018-05" db="EMBL/GenBank/DDBJ databases">
        <authorList>
            <person name="Lanie J.A."/>
            <person name="Ng W.-L."/>
            <person name="Kazmierczak K.M."/>
            <person name="Andrzejewski T.M."/>
            <person name="Davidsen T.M."/>
            <person name="Wayne K.J."/>
            <person name="Tettelin H."/>
            <person name="Glass J.I."/>
            <person name="Rusch D."/>
            <person name="Podicherti R."/>
            <person name="Tsui H.-C.T."/>
            <person name="Winkler M.E."/>
        </authorList>
    </citation>
    <scope>NUCLEOTIDE SEQUENCE</scope>
</reference>
<feature type="non-terminal residue" evidence="1">
    <location>
        <position position="1"/>
    </location>
</feature>
<feature type="non-terminal residue" evidence="1">
    <location>
        <position position="33"/>
    </location>
</feature>
<sequence>VADNPPSNVPLQMPFASRYFLYEILNPARNPSL</sequence>